<dbReference type="InterPro" id="IPR001680">
    <property type="entry name" value="WD40_rpt"/>
</dbReference>
<dbReference type="PROSITE" id="PS50082">
    <property type="entry name" value="WD_REPEATS_2"/>
    <property type="match status" value="3"/>
</dbReference>
<dbReference type="AlphaFoldDB" id="A0A1S3JLA5"/>
<dbReference type="InterPro" id="IPR011047">
    <property type="entry name" value="Quinoprotein_ADH-like_sf"/>
</dbReference>
<keyword evidence="3" id="KW-0677">Repeat</keyword>
<dbReference type="GO" id="GO:0000226">
    <property type="term" value="P:microtubule cytoskeleton organization"/>
    <property type="evidence" value="ECO:0007669"/>
    <property type="project" value="TreeGrafter"/>
</dbReference>
<dbReference type="SUPFAM" id="SSF50960">
    <property type="entry name" value="TolB, C-terminal domain"/>
    <property type="match status" value="1"/>
</dbReference>
<comment type="similarity">
    <text evidence="1">Belongs to the WD repeat EMAP family.</text>
</comment>
<feature type="repeat" description="WD" evidence="4">
    <location>
        <begin position="809"/>
        <end position="850"/>
    </location>
</feature>
<dbReference type="GO" id="GO:0008017">
    <property type="term" value="F:microtubule binding"/>
    <property type="evidence" value="ECO:0007669"/>
    <property type="project" value="TreeGrafter"/>
</dbReference>
<dbReference type="FunFam" id="2.130.10.10:FF:000320">
    <property type="entry name" value="echinoderm microtubule-associated protein-like 6"/>
    <property type="match status" value="1"/>
</dbReference>
<dbReference type="InterPro" id="IPR055442">
    <property type="entry name" value="Beta-prop_EML-like_2nd"/>
</dbReference>
<keyword evidence="7" id="KW-1185">Reference proteome</keyword>
<dbReference type="FunCoup" id="A0A1S3JLA5">
    <property type="interactions" value="27"/>
</dbReference>
<dbReference type="RefSeq" id="XP_013410921.1">
    <property type="nucleotide sequence ID" value="XM_013555467.1"/>
</dbReference>
<dbReference type="Pfam" id="PF03451">
    <property type="entry name" value="HELP"/>
    <property type="match status" value="1"/>
</dbReference>
<protein>
    <submittedName>
        <fullName evidence="8">Echinoderm microtubule-associated protein-like 2 isoform X1</fullName>
    </submittedName>
</protein>
<dbReference type="Gene3D" id="2.130.10.10">
    <property type="entry name" value="YVTN repeat-like/Quinoprotein amine dehydrogenase"/>
    <property type="match status" value="2"/>
</dbReference>
<dbReference type="InterPro" id="IPR036572">
    <property type="entry name" value="Doublecortin_dom_sf"/>
</dbReference>
<dbReference type="PROSITE" id="PS50309">
    <property type="entry name" value="DC"/>
    <property type="match status" value="2"/>
</dbReference>
<reference evidence="8" key="1">
    <citation type="submission" date="2025-08" db="UniProtKB">
        <authorList>
            <consortium name="RefSeq"/>
        </authorList>
    </citation>
    <scope>IDENTIFICATION</scope>
    <source>
        <tissue evidence="8">Gonads</tissue>
    </source>
</reference>
<gene>
    <name evidence="8" type="primary">LOC106174052</name>
</gene>
<dbReference type="Gene3D" id="3.10.20.230">
    <property type="entry name" value="Doublecortin domain"/>
    <property type="match status" value="2"/>
</dbReference>
<evidence type="ECO:0000256" key="4">
    <source>
        <dbReference type="PROSITE-ProRule" id="PRU00221"/>
    </source>
</evidence>
<evidence type="ECO:0000256" key="2">
    <source>
        <dbReference type="ARBA" id="ARBA00022574"/>
    </source>
</evidence>
<keyword evidence="2 4" id="KW-0853">WD repeat</keyword>
<evidence type="ECO:0000313" key="7">
    <source>
        <dbReference type="Proteomes" id="UP000085678"/>
    </source>
</evidence>
<dbReference type="InterPro" id="IPR050630">
    <property type="entry name" value="WD_repeat_EMAP"/>
</dbReference>
<evidence type="ECO:0000256" key="5">
    <source>
        <dbReference type="SAM" id="MobiDB-lite"/>
    </source>
</evidence>
<dbReference type="Proteomes" id="UP000085678">
    <property type="component" value="Unplaced"/>
</dbReference>
<dbReference type="OrthoDB" id="47802at2759"/>
<evidence type="ECO:0000313" key="8">
    <source>
        <dbReference type="RefSeq" id="XP_013410921.1"/>
    </source>
</evidence>
<dbReference type="PANTHER" id="PTHR13720">
    <property type="entry name" value="WD-40 REPEAT PROTEIN"/>
    <property type="match status" value="1"/>
</dbReference>
<feature type="repeat" description="WD" evidence="4">
    <location>
        <begin position="892"/>
        <end position="933"/>
    </location>
</feature>
<dbReference type="Pfam" id="PF03607">
    <property type="entry name" value="DCX"/>
    <property type="match status" value="2"/>
</dbReference>
<dbReference type="InterPro" id="IPR005108">
    <property type="entry name" value="HELP"/>
</dbReference>
<dbReference type="InParanoid" id="A0A1S3JLA5"/>
<accession>A0A1S3JLA5</accession>
<feature type="domain" description="Doublecortin" evidence="6">
    <location>
        <begin position="210"/>
        <end position="308"/>
    </location>
</feature>
<sequence>MMAHGTYHGRGSNNSYVQNYLNRRQLVGGVPVEGNASDYEDEDDMVSDHDEMDYEIYPNPHLSRNKALTRPYEDAGRFEASKLREAKDTGPNKGHGHKKFSKRGRLVTFYRNDDPHFKGIQTAVSQKCFVSFETLLSWLTEKIPLTKGVRHVFSLPEGREITDVKDFVGGKDYVVSNDKKIRLNVQYGNSKEQYWNNRKPSAGKFRKHEKQLFLGENGDVLSTSNASPRILSIMSNTHRNSIEKVILNPKTNQTFEEMLEDITAMLKLLKPPVTSLYTAKEPFRKVQSFSQLHRDFKDHDLFIACGREGRPKEMLTNAFSKREAPSSNSSNDSLITGQAALRKPKKIRRPNIPDYESNPSFVRSVSPVTPQPARGNSHPNIATRCRIPKPRTKAIIKAGRSVTPQFSKPEGVGKKKTQRLGKRLDHSVDVIKVDIHGRRREFYPPTLSDGNIDDGERPDKKLKLDWVYGYRGHDARNNLYVLPSNELLYYVAAVAIVYDKQRELQRHYTGHNEDISSMALHPNETYVATAQLAGETADTAAHIRVWDVRSLSTYAIIGLGVFQVGLSSLDFSAESEGEYLMAIDEGERHVMSVWNWQDEKMLAKTTLTNAPKHSLDDEEDTSIETVIWGCFHPQDDTTLVTYGEEHIHFWKIFWDSRSKTAKILRDKKSGFFKEDPPKFVTAIAFSANGDVITGDSSGRILVWSRDSADAYVINTRCSESMRRAHRKTVFALCMLEDGTLLSGAGDEIKAWDSSDKYRNIRDRTIPESAGYVRTLVPQSLLTADDTLFVGTTKNIVLEGSLQHKFRAVVQGHVEEVWTAAISPSEHAFVTAGHDMMVCKWSAVSHKMLWKVYVDSACWASAYHPEGHTVVIGTETGQVIVLNANNGSQLASFNASHEKIQTVQYSPDGAMLAIGCHDNTIYVFDVLEKRRSYRRHGQGFLRGHKNFVLNLDWSRDSGFLRSVSGDCDTLFWNVNSMQQEKPAKSLRDVDWHTHNCILGYHVIGAWSNLVEGEDLSCTARSHYRDYLAVGDTEGAVRLYKYPCAAHKPEYYEKKHYSSNVTSVGFLFDDSYVISTGGVDAGVMQFAVVEPLTPR</sequence>
<dbReference type="GO" id="GO:0035556">
    <property type="term" value="P:intracellular signal transduction"/>
    <property type="evidence" value="ECO:0007669"/>
    <property type="project" value="InterPro"/>
</dbReference>
<dbReference type="PANTHER" id="PTHR13720:SF55">
    <property type="entry name" value="ECHINODERM MICROTUBULE-ASSOCIATED PROTEIN-LIKE CG42247"/>
    <property type="match status" value="1"/>
</dbReference>
<dbReference type="STRING" id="7574.A0A1S3JLA5"/>
<dbReference type="InterPro" id="IPR055439">
    <property type="entry name" value="Beta-prop_EML_1st"/>
</dbReference>
<dbReference type="SUPFAM" id="SSF50998">
    <property type="entry name" value="Quinoprotein alcohol dehydrogenase-like"/>
    <property type="match status" value="1"/>
</dbReference>
<feature type="region of interest" description="Disordered" evidence="5">
    <location>
        <begin position="321"/>
        <end position="384"/>
    </location>
</feature>
<dbReference type="InterPro" id="IPR015943">
    <property type="entry name" value="WD40/YVTN_repeat-like_dom_sf"/>
</dbReference>
<dbReference type="SMART" id="SM00537">
    <property type="entry name" value="DCX"/>
    <property type="match status" value="1"/>
</dbReference>
<organism evidence="7 8">
    <name type="scientific">Lingula anatina</name>
    <name type="common">Brachiopod</name>
    <name type="synonym">Lingula unguis</name>
    <dbReference type="NCBI Taxonomy" id="7574"/>
    <lineage>
        <taxon>Eukaryota</taxon>
        <taxon>Metazoa</taxon>
        <taxon>Spiralia</taxon>
        <taxon>Lophotrochozoa</taxon>
        <taxon>Brachiopoda</taxon>
        <taxon>Linguliformea</taxon>
        <taxon>Lingulata</taxon>
        <taxon>Lingulida</taxon>
        <taxon>Linguloidea</taxon>
        <taxon>Lingulidae</taxon>
        <taxon>Lingula</taxon>
    </lineage>
</organism>
<dbReference type="SUPFAM" id="SSF89837">
    <property type="entry name" value="Doublecortin (DC)"/>
    <property type="match status" value="2"/>
</dbReference>
<dbReference type="GeneID" id="106174052"/>
<name>A0A1S3JLA5_LINAN</name>
<dbReference type="KEGG" id="lak:106174052"/>
<evidence type="ECO:0000256" key="1">
    <source>
        <dbReference type="ARBA" id="ARBA00006489"/>
    </source>
</evidence>
<feature type="repeat" description="WD" evidence="4">
    <location>
        <begin position="940"/>
        <end position="981"/>
    </location>
</feature>
<evidence type="ECO:0000259" key="6">
    <source>
        <dbReference type="PROSITE" id="PS50309"/>
    </source>
</evidence>
<evidence type="ECO:0000256" key="3">
    <source>
        <dbReference type="ARBA" id="ARBA00022737"/>
    </source>
</evidence>
<feature type="domain" description="Doublecortin" evidence="6">
    <location>
        <begin position="105"/>
        <end position="182"/>
    </location>
</feature>
<proteinExistence type="inferred from homology"/>
<dbReference type="GO" id="GO:0072686">
    <property type="term" value="C:mitotic spindle"/>
    <property type="evidence" value="ECO:0007669"/>
    <property type="project" value="TreeGrafter"/>
</dbReference>
<feature type="compositionally biased region" description="Polar residues" evidence="5">
    <location>
        <begin position="357"/>
        <end position="368"/>
    </location>
</feature>
<dbReference type="Pfam" id="PF23409">
    <property type="entry name" value="Beta-prop_EML"/>
    <property type="match status" value="1"/>
</dbReference>
<dbReference type="Pfam" id="PF23414">
    <property type="entry name" value="Beta-prop_EML_2"/>
    <property type="match status" value="1"/>
</dbReference>
<dbReference type="InterPro" id="IPR003533">
    <property type="entry name" value="Doublecortin_dom"/>
</dbReference>
<dbReference type="SMART" id="SM00320">
    <property type="entry name" value="WD40"/>
    <property type="match status" value="8"/>
</dbReference>
<feature type="compositionally biased region" description="Polar residues" evidence="5">
    <location>
        <begin position="325"/>
        <end position="336"/>
    </location>
</feature>